<comment type="caution">
    <text evidence="1">The sequence shown here is derived from an EMBL/GenBank/DDBJ whole genome shotgun (WGS) entry which is preliminary data.</text>
</comment>
<reference evidence="1 2" key="1">
    <citation type="submission" date="2017-12" db="EMBL/GenBank/DDBJ databases">
        <title>Sequencing the genomes of 1000 Actinobacteria strains.</title>
        <authorList>
            <person name="Klenk H.-P."/>
        </authorList>
    </citation>
    <scope>NUCLEOTIDE SEQUENCE [LARGE SCALE GENOMIC DNA]</scope>
    <source>
        <strain evidence="1 2">DSM 44489</strain>
    </source>
</reference>
<dbReference type="EMBL" id="PJMW01000002">
    <property type="protein sequence ID" value="PKV77475.1"/>
    <property type="molecule type" value="Genomic_DNA"/>
</dbReference>
<dbReference type="Pfam" id="PF20060">
    <property type="entry name" value="DUF6459"/>
    <property type="match status" value="1"/>
</dbReference>
<evidence type="ECO:0008006" key="3">
    <source>
        <dbReference type="Google" id="ProtNLM"/>
    </source>
</evidence>
<evidence type="ECO:0000313" key="2">
    <source>
        <dbReference type="Proteomes" id="UP000233766"/>
    </source>
</evidence>
<accession>A0A2N3V777</accession>
<dbReference type="InterPro" id="IPR045596">
    <property type="entry name" value="DUF6459"/>
</dbReference>
<organism evidence="1 2">
    <name type="scientific">Nocardia fluminea</name>
    <dbReference type="NCBI Taxonomy" id="134984"/>
    <lineage>
        <taxon>Bacteria</taxon>
        <taxon>Bacillati</taxon>
        <taxon>Actinomycetota</taxon>
        <taxon>Actinomycetes</taxon>
        <taxon>Mycobacteriales</taxon>
        <taxon>Nocardiaceae</taxon>
        <taxon>Nocardia</taxon>
    </lineage>
</organism>
<dbReference type="Proteomes" id="UP000233766">
    <property type="component" value="Unassembled WGS sequence"/>
</dbReference>
<protein>
    <recommendedName>
        <fullName evidence="3">Mce-associated membrane protein</fullName>
    </recommendedName>
</protein>
<name>A0A2N3V777_9NOCA</name>
<gene>
    <name evidence="1" type="ORF">ATK86_1816</name>
</gene>
<evidence type="ECO:0000313" key="1">
    <source>
        <dbReference type="EMBL" id="PKV77475.1"/>
    </source>
</evidence>
<keyword evidence="2" id="KW-1185">Reference proteome</keyword>
<proteinExistence type="predicted"/>
<dbReference type="AlphaFoldDB" id="A0A2N3V777"/>
<sequence length="171" mass="18199">MLSPAPHCEPRLEGGEAVQRSAAVNAAVRHRVTGSGRPRAAGGAPASIRRAVRASCPQAAPAAETSATAKRFTEQVLRLLLEVVDRRRSSTHLRAYTDARALAAVNTMLAQDSAPGRTLGSATLTRVKLTPTQDGAAEVFASYQRGPRTLAIAGRIESTKDSWRLVAVRMF</sequence>